<sequence>MGMMKGRNLVNLIGIPGWLFLIWLGGIYYSIFILVVMGLAIGEYYNLANIKGGKPLRWMGFCSTVFIADYFYNQPELTAYQLLGCIIIVVILTLVWELFTGSENSSINIAYTLSGILFIPVLLGPAIFIRQFDENMGSQLTLAMVVSVW</sequence>
<evidence type="ECO:0000313" key="2">
    <source>
        <dbReference type="EMBL" id="SVC38370.1"/>
    </source>
</evidence>
<keyword evidence="1" id="KW-0472">Membrane</keyword>
<organism evidence="2">
    <name type="scientific">marine metagenome</name>
    <dbReference type="NCBI Taxonomy" id="408172"/>
    <lineage>
        <taxon>unclassified sequences</taxon>
        <taxon>metagenomes</taxon>
        <taxon>ecological metagenomes</taxon>
    </lineage>
</organism>
<gene>
    <name evidence="2" type="ORF">METZ01_LOCUS291224</name>
</gene>
<dbReference type="AlphaFoldDB" id="A0A382LP31"/>
<proteinExistence type="predicted"/>
<evidence type="ECO:0008006" key="3">
    <source>
        <dbReference type="Google" id="ProtNLM"/>
    </source>
</evidence>
<keyword evidence="1" id="KW-0812">Transmembrane</keyword>
<evidence type="ECO:0000256" key="1">
    <source>
        <dbReference type="SAM" id="Phobius"/>
    </source>
</evidence>
<accession>A0A382LP31</accession>
<name>A0A382LP31_9ZZZZ</name>
<dbReference type="Pfam" id="PF01148">
    <property type="entry name" value="CTP_transf_1"/>
    <property type="match status" value="1"/>
</dbReference>
<feature type="transmembrane region" description="Helical" evidence="1">
    <location>
        <begin position="20"/>
        <end position="44"/>
    </location>
</feature>
<feature type="transmembrane region" description="Helical" evidence="1">
    <location>
        <begin position="111"/>
        <end position="129"/>
    </location>
</feature>
<keyword evidence="1" id="KW-1133">Transmembrane helix</keyword>
<dbReference type="EMBL" id="UINC01088287">
    <property type="protein sequence ID" value="SVC38370.1"/>
    <property type="molecule type" value="Genomic_DNA"/>
</dbReference>
<protein>
    <recommendedName>
        <fullName evidence="3">Phosphatidate cytidylyltransferase</fullName>
    </recommendedName>
</protein>
<feature type="non-terminal residue" evidence="2">
    <location>
        <position position="149"/>
    </location>
</feature>
<feature type="transmembrane region" description="Helical" evidence="1">
    <location>
        <begin position="79"/>
        <end position="99"/>
    </location>
</feature>
<reference evidence="2" key="1">
    <citation type="submission" date="2018-05" db="EMBL/GenBank/DDBJ databases">
        <authorList>
            <person name="Lanie J.A."/>
            <person name="Ng W.-L."/>
            <person name="Kazmierczak K.M."/>
            <person name="Andrzejewski T.M."/>
            <person name="Davidsen T.M."/>
            <person name="Wayne K.J."/>
            <person name="Tettelin H."/>
            <person name="Glass J.I."/>
            <person name="Rusch D."/>
            <person name="Podicherti R."/>
            <person name="Tsui H.-C.T."/>
            <person name="Winkler M.E."/>
        </authorList>
    </citation>
    <scope>NUCLEOTIDE SEQUENCE</scope>
</reference>